<dbReference type="Pfam" id="PF01887">
    <property type="entry name" value="SAM_HAT_N"/>
    <property type="match status" value="1"/>
</dbReference>
<organism evidence="5 6">
    <name type="scientific">Aliidongia dinghuensis</name>
    <dbReference type="NCBI Taxonomy" id="1867774"/>
    <lineage>
        <taxon>Bacteria</taxon>
        <taxon>Pseudomonadati</taxon>
        <taxon>Pseudomonadota</taxon>
        <taxon>Alphaproteobacteria</taxon>
        <taxon>Rhodospirillales</taxon>
        <taxon>Dongiaceae</taxon>
        <taxon>Aliidongia</taxon>
    </lineage>
</organism>
<name>A0A8J2YW90_9PROT</name>
<dbReference type="SUPFAM" id="SSF102522">
    <property type="entry name" value="Bacterial fluorinating enzyme, N-terminal domain"/>
    <property type="match status" value="1"/>
</dbReference>
<dbReference type="InterPro" id="IPR023228">
    <property type="entry name" value="SAM_OH_AdoTrfase_N_sf"/>
</dbReference>
<dbReference type="InterPro" id="IPR046470">
    <property type="entry name" value="SAM_HAT_C"/>
</dbReference>
<gene>
    <name evidence="5" type="ORF">GCM10011611_41330</name>
</gene>
<dbReference type="PIRSF" id="PIRSF006779">
    <property type="entry name" value="UCP006779"/>
    <property type="match status" value="1"/>
</dbReference>
<protein>
    <recommendedName>
        <fullName evidence="7">SAM-dependent chlorinase/fluorinase</fullName>
    </recommendedName>
</protein>
<dbReference type="SUPFAM" id="SSF101852">
    <property type="entry name" value="Bacterial fluorinating enzyme, C-terminal domain"/>
    <property type="match status" value="1"/>
</dbReference>
<reference evidence="5" key="2">
    <citation type="submission" date="2020-09" db="EMBL/GenBank/DDBJ databases">
        <authorList>
            <person name="Sun Q."/>
            <person name="Zhou Y."/>
        </authorList>
    </citation>
    <scope>NUCLEOTIDE SEQUENCE</scope>
    <source>
        <strain evidence="5">CGMCC 1.15725</strain>
    </source>
</reference>
<dbReference type="Gene3D" id="3.40.50.10790">
    <property type="entry name" value="S-adenosyl-l-methionine hydroxide adenosyltransferase, N-terminal"/>
    <property type="match status" value="1"/>
</dbReference>
<dbReference type="PANTHER" id="PTHR35092:SF1">
    <property type="entry name" value="CHLORINASE MJ1651"/>
    <property type="match status" value="1"/>
</dbReference>
<dbReference type="InterPro" id="IPR023227">
    <property type="entry name" value="SAM_OH_AdoTrfase_C_sf"/>
</dbReference>
<dbReference type="InterPro" id="IPR002747">
    <property type="entry name" value="SAM_OH_AdoTrfase"/>
</dbReference>
<dbReference type="AlphaFoldDB" id="A0A8J2YW90"/>
<dbReference type="PANTHER" id="PTHR35092">
    <property type="entry name" value="CHLORINASE MJ1651"/>
    <property type="match status" value="1"/>
</dbReference>
<evidence type="ECO:0008006" key="7">
    <source>
        <dbReference type="Google" id="ProtNLM"/>
    </source>
</evidence>
<evidence type="ECO:0000256" key="1">
    <source>
        <dbReference type="ARBA" id="ARBA00022691"/>
    </source>
</evidence>
<evidence type="ECO:0000256" key="2">
    <source>
        <dbReference type="ARBA" id="ARBA00024035"/>
    </source>
</evidence>
<accession>A0A8J2YW90</accession>
<dbReference type="InterPro" id="IPR046469">
    <property type="entry name" value="SAM_HAT_N"/>
</dbReference>
<dbReference type="Gene3D" id="2.40.30.90">
    <property type="entry name" value="Bacterial fluorinating enzyme like"/>
    <property type="match status" value="1"/>
</dbReference>
<evidence type="ECO:0000259" key="4">
    <source>
        <dbReference type="Pfam" id="PF20257"/>
    </source>
</evidence>
<evidence type="ECO:0000259" key="3">
    <source>
        <dbReference type="Pfam" id="PF01887"/>
    </source>
</evidence>
<evidence type="ECO:0000313" key="5">
    <source>
        <dbReference type="EMBL" id="GGF30964.1"/>
    </source>
</evidence>
<dbReference type="Pfam" id="PF20257">
    <property type="entry name" value="SAM_HAT_C"/>
    <property type="match status" value="1"/>
</dbReference>
<comment type="caution">
    <text evidence="5">The sequence shown here is derived from an EMBL/GenBank/DDBJ whole genome shotgun (WGS) entry which is preliminary data.</text>
</comment>
<proteinExistence type="inferred from homology"/>
<comment type="similarity">
    <text evidence="2">Belongs to the SAM hydrolase / SAM-dependent halogenase family.</text>
</comment>
<sequence length="252" mass="26282">MIALFTDFGLEGPYTGQVKAVLHRWAPGVPVIDLFADAPAANPKAAAYLLAAYATWFPAGTVVLGVIDPGVGGARAPIVVESDGRWYVGPDNGLFELVRRRAAGARSWEITWVPEALSASFHGRDLFAPVAAQLALGEMPADTPRPAEAGRQPDWPDDLAEIVYIDHYGNALTGMRAAAVPDGARLKAGGRVLARGRTFSSVPAGTAFWYENSNGLAEIAVNAGRADTHLGLAIGSPVSVLPGAAGEGEKEG</sequence>
<keyword evidence="6" id="KW-1185">Reference proteome</keyword>
<feature type="domain" description="S-adenosyl-l-methionine hydroxide adenosyltransferase N-terminal" evidence="3">
    <location>
        <begin position="2"/>
        <end position="140"/>
    </location>
</feature>
<keyword evidence="1" id="KW-0949">S-adenosyl-L-methionine</keyword>
<dbReference type="RefSeq" id="WP_189049289.1">
    <property type="nucleotide sequence ID" value="NZ_BMJQ01000011.1"/>
</dbReference>
<dbReference type="Proteomes" id="UP000646365">
    <property type="component" value="Unassembled WGS sequence"/>
</dbReference>
<dbReference type="EMBL" id="BMJQ01000011">
    <property type="protein sequence ID" value="GGF30964.1"/>
    <property type="molecule type" value="Genomic_DNA"/>
</dbReference>
<evidence type="ECO:0000313" key="6">
    <source>
        <dbReference type="Proteomes" id="UP000646365"/>
    </source>
</evidence>
<reference evidence="5" key="1">
    <citation type="journal article" date="2014" name="Int. J. Syst. Evol. Microbiol.">
        <title>Complete genome sequence of Corynebacterium casei LMG S-19264T (=DSM 44701T), isolated from a smear-ripened cheese.</title>
        <authorList>
            <consortium name="US DOE Joint Genome Institute (JGI-PGF)"/>
            <person name="Walter F."/>
            <person name="Albersmeier A."/>
            <person name="Kalinowski J."/>
            <person name="Ruckert C."/>
        </authorList>
    </citation>
    <scope>NUCLEOTIDE SEQUENCE</scope>
    <source>
        <strain evidence="5">CGMCC 1.15725</strain>
    </source>
</reference>
<feature type="domain" description="S-adenosyl-l-methionine hydroxide adenosyltransferase C-terminal" evidence="4">
    <location>
        <begin position="160"/>
        <end position="238"/>
    </location>
</feature>